<accession>A0ABW8J8I0</accession>
<feature type="transmembrane region" description="Helical" evidence="1">
    <location>
        <begin position="35"/>
        <end position="53"/>
    </location>
</feature>
<evidence type="ECO:0000256" key="1">
    <source>
        <dbReference type="SAM" id="Phobius"/>
    </source>
</evidence>
<dbReference type="Proteomes" id="UP001620339">
    <property type="component" value="Unassembled WGS sequence"/>
</dbReference>
<keyword evidence="1" id="KW-0812">Transmembrane</keyword>
<reference evidence="2 3" key="1">
    <citation type="submission" date="2020-10" db="EMBL/GenBank/DDBJ databases">
        <title>Phylogeny of dyella-like bacteria.</title>
        <authorList>
            <person name="Fu J."/>
        </authorList>
    </citation>
    <scope>NUCLEOTIDE SEQUENCE [LARGE SCALE GENOMIC DNA]</scope>
    <source>
        <strain evidence="2 3">KACC 19113</strain>
    </source>
</reference>
<keyword evidence="3" id="KW-1185">Reference proteome</keyword>
<feature type="transmembrane region" description="Helical" evidence="1">
    <location>
        <begin position="80"/>
        <end position="99"/>
    </location>
</feature>
<keyword evidence="1" id="KW-0472">Membrane</keyword>
<name>A0ABW8J8I0_9GAMM</name>
<gene>
    <name evidence="2" type="ORF">ISP25_10050</name>
</gene>
<evidence type="ECO:0000313" key="2">
    <source>
        <dbReference type="EMBL" id="MFK2877409.1"/>
    </source>
</evidence>
<proteinExistence type="predicted"/>
<evidence type="ECO:0000313" key="3">
    <source>
        <dbReference type="Proteomes" id="UP001620339"/>
    </source>
</evidence>
<dbReference type="RefSeq" id="WP_404613614.1">
    <property type="nucleotide sequence ID" value="NZ_JADIKK010000008.1"/>
</dbReference>
<protein>
    <submittedName>
        <fullName evidence="2">Uncharacterized protein</fullName>
    </submittedName>
</protein>
<comment type="caution">
    <text evidence="2">The sequence shown here is derived from an EMBL/GenBank/DDBJ whole genome shotgun (WGS) entry which is preliminary data.</text>
</comment>
<dbReference type="EMBL" id="JADIKK010000008">
    <property type="protein sequence ID" value="MFK2877409.1"/>
    <property type="molecule type" value="Genomic_DNA"/>
</dbReference>
<organism evidence="2 3">
    <name type="scientific">Rhodanobacter hydrolyticus</name>
    <dbReference type="NCBI Taxonomy" id="2250595"/>
    <lineage>
        <taxon>Bacteria</taxon>
        <taxon>Pseudomonadati</taxon>
        <taxon>Pseudomonadota</taxon>
        <taxon>Gammaproteobacteria</taxon>
        <taxon>Lysobacterales</taxon>
        <taxon>Rhodanobacteraceae</taxon>
        <taxon>Rhodanobacter</taxon>
    </lineage>
</organism>
<sequence>MSQESKSGNRKGHRIWTGILLLTAVATLRTERPPASAFSGCGLLLGAWVAFYYPGPGFGRTPQEIYQSARQGRWISPRSVMLVSLLSIILMIVGSIYNYRQ</sequence>
<keyword evidence="1" id="KW-1133">Transmembrane helix</keyword>